<evidence type="ECO:0000256" key="10">
    <source>
        <dbReference type="ARBA" id="ARBA00023004"/>
    </source>
</evidence>
<evidence type="ECO:0000256" key="6">
    <source>
        <dbReference type="ARBA" id="ARBA00022617"/>
    </source>
</evidence>
<dbReference type="Proteomes" id="UP000288168">
    <property type="component" value="Unassembled WGS sequence"/>
</dbReference>
<evidence type="ECO:0000256" key="13">
    <source>
        <dbReference type="ARBA" id="ARBA00023180"/>
    </source>
</evidence>
<evidence type="ECO:0000256" key="7">
    <source>
        <dbReference type="ARBA" id="ARBA00022622"/>
    </source>
</evidence>
<evidence type="ECO:0000313" key="20">
    <source>
        <dbReference type="Proteomes" id="UP000288168"/>
    </source>
</evidence>
<evidence type="ECO:0000256" key="9">
    <source>
        <dbReference type="ARBA" id="ARBA00022729"/>
    </source>
</evidence>
<keyword evidence="14" id="KW-0449">Lipoprotein</keyword>
<comment type="subcellular location">
    <subcellularLocation>
        <location evidence="1">Cell membrane</location>
        <topology evidence="1">Lipid-anchor</topology>
        <topology evidence="1">GPI-anchor</topology>
    </subcellularLocation>
    <subcellularLocation>
        <location evidence="2">Secreted</location>
    </subcellularLocation>
</comment>
<keyword evidence="10 15" id="KW-0408">Iron</keyword>
<keyword evidence="9 17" id="KW-0732">Signal</keyword>
<dbReference type="PROSITE" id="PS52012">
    <property type="entry name" value="CFEM"/>
    <property type="match status" value="1"/>
</dbReference>
<comment type="similarity">
    <text evidence="3">Belongs to the RBT5 family.</text>
</comment>
<keyword evidence="7" id="KW-0336">GPI-anchor</keyword>
<evidence type="ECO:0000256" key="2">
    <source>
        <dbReference type="ARBA" id="ARBA00004613"/>
    </source>
</evidence>
<keyword evidence="13" id="KW-0325">Glycoprotein</keyword>
<dbReference type="AlphaFoldDB" id="A0A428R8K9"/>
<name>A0A428R8K9_9HYPO</name>
<keyword evidence="20" id="KW-1185">Reference proteome</keyword>
<evidence type="ECO:0000256" key="3">
    <source>
        <dbReference type="ARBA" id="ARBA00010031"/>
    </source>
</evidence>
<comment type="caution">
    <text evidence="19">The sequence shown here is derived from an EMBL/GenBank/DDBJ whole genome shotgun (WGS) entry which is preliminary data.</text>
</comment>
<dbReference type="InterPro" id="IPR051735">
    <property type="entry name" value="CFEM_domain"/>
</dbReference>
<dbReference type="EMBL" id="NKCI01000001">
    <property type="protein sequence ID" value="RSL73837.1"/>
    <property type="molecule type" value="Genomic_DNA"/>
</dbReference>
<feature type="compositionally biased region" description="Low complexity" evidence="16">
    <location>
        <begin position="142"/>
        <end position="151"/>
    </location>
</feature>
<evidence type="ECO:0000256" key="16">
    <source>
        <dbReference type="SAM" id="MobiDB-lite"/>
    </source>
</evidence>
<keyword evidence="5" id="KW-0964">Secreted</keyword>
<keyword evidence="4" id="KW-1003">Cell membrane</keyword>
<dbReference type="PANTHER" id="PTHR37928">
    <property type="entry name" value="CFEM DOMAIN PROTEIN (AFU_ORTHOLOGUE AFUA_6G14090)"/>
    <property type="match status" value="1"/>
</dbReference>
<evidence type="ECO:0000256" key="11">
    <source>
        <dbReference type="ARBA" id="ARBA00023136"/>
    </source>
</evidence>
<evidence type="ECO:0000256" key="5">
    <source>
        <dbReference type="ARBA" id="ARBA00022525"/>
    </source>
</evidence>
<dbReference type="GO" id="GO:0005576">
    <property type="term" value="C:extracellular region"/>
    <property type="evidence" value="ECO:0007669"/>
    <property type="project" value="UniProtKB-SubCell"/>
</dbReference>
<keyword evidence="6 15" id="KW-0349">Heme</keyword>
<evidence type="ECO:0000313" key="19">
    <source>
        <dbReference type="EMBL" id="RSL73837.1"/>
    </source>
</evidence>
<keyword evidence="12 15" id="KW-1015">Disulfide bond</keyword>
<keyword evidence="11" id="KW-0472">Membrane</keyword>
<dbReference type="GO" id="GO:0046872">
    <property type="term" value="F:metal ion binding"/>
    <property type="evidence" value="ECO:0007669"/>
    <property type="project" value="UniProtKB-UniRule"/>
</dbReference>
<comment type="caution">
    <text evidence="15">Lacks conserved residue(s) required for the propagation of feature annotation.</text>
</comment>
<dbReference type="Pfam" id="PF05730">
    <property type="entry name" value="CFEM"/>
    <property type="match status" value="1"/>
</dbReference>
<proteinExistence type="inferred from homology"/>
<feature type="region of interest" description="Disordered" evidence="16">
    <location>
        <begin position="85"/>
        <end position="158"/>
    </location>
</feature>
<dbReference type="GO" id="GO:0098552">
    <property type="term" value="C:side of membrane"/>
    <property type="evidence" value="ECO:0007669"/>
    <property type="project" value="UniProtKB-KW"/>
</dbReference>
<feature type="binding site" description="axial binding residue" evidence="15">
    <location>
        <position position="44"/>
    </location>
    <ligand>
        <name>heme</name>
        <dbReference type="ChEBI" id="CHEBI:30413"/>
    </ligand>
    <ligandPart>
        <name>Fe</name>
        <dbReference type="ChEBI" id="CHEBI:18248"/>
    </ligandPart>
</feature>
<evidence type="ECO:0000256" key="14">
    <source>
        <dbReference type="ARBA" id="ARBA00023288"/>
    </source>
</evidence>
<dbReference type="PANTHER" id="PTHR37928:SF2">
    <property type="entry name" value="GPI ANCHORED CFEM DOMAIN PROTEIN (AFU_ORTHOLOGUE AFUA_6G10580)"/>
    <property type="match status" value="1"/>
</dbReference>
<feature type="disulfide bond" evidence="15">
    <location>
        <begin position="40"/>
        <end position="47"/>
    </location>
</feature>
<dbReference type="OrthoDB" id="3767534at2759"/>
<evidence type="ECO:0000256" key="1">
    <source>
        <dbReference type="ARBA" id="ARBA00004609"/>
    </source>
</evidence>
<feature type="domain" description="CFEM" evidence="18">
    <location>
        <begin position="1"/>
        <end position="110"/>
    </location>
</feature>
<dbReference type="STRING" id="1325734.A0A428R8K9"/>
<accession>A0A428R8K9</accession>
<feature type="chain" id="PRO_5019183916" description="CFEM domain-containing protein" evidence="17">
    <location>
        <begin position="17"/>
        <end position="197"/>
    </location>
</feature>
<organism evidence="19 20">
    <name type="scientific">Fusarium duplospermum</name>
    <dbReference type="NCBI Taxonomy" id="1325734"/>
    <lineage>
        <taxon>Eukaryota</taxon>
        <taxon>Fungi</taxon>
        <taxon>Dikarya</taxon>
        <taxon>Ascomycota</taxon>
        <taxon>Pezizomycotina</taxon>
        <taxon>Sordariomycetes</taxon>
        <taxon>Hypocreomycetidae</taxon>
        <taxon>Hypocreales</taxon>
        <taxon>Nectriaceae</taxon>
        <taxon>Fusarium</taxon>
        <taxon>Fusarium solani species complex</taxon>
    </lineage>
</organism>
<sequence>MKFSLAVLALIASVQAQTRSDIPECALPCLDDAIESETDCKTTDYVCVCKNFDDVRGKATTCVIDKCGSDVAINEVLPATEALCKNPGGGSESGAESSKAETTAAEATTAEETSAAPETTSEAAATTSAAAETTSEAERRAPPLFLPSSLLPAPPRPPARLPSLPPPLPLLRSTALLALRVLAPLPWLPSLPLLCKL</sequence>
<reference evidence="19 20" key="1">
    <citation type="submission" date="2017-06" db="EMBL/GenBank/DDBJ databases">
        <title>Comparative genomic analysis of Ambrosia Fusariam Clade fungi.</title>
        <authorList>
            <person name="Stajich J.E."/>
            <person name="Carrillo J."/>
            <person name="Kijimoto T."/>
            <person name="Eskalen A."/>
            <person name="O'Donnell K."/>
            <person name="Kasson M."/>
        </authorList>
    </citation>
    <scope>NUCLEOTIDE SEQUENCE [LARGE SCALE GENOMIC DNA]</scope>
    <source>
        <strain evidence="19 20">NRRL62584</strain>
    </source>
</reference>
<dbReference type="GO" id="GO:0005886">
    <property type="term" value="C:plasma membrane"/>
    <property type="evidence" value="ECO:0007669"/>
    <property type="project" value="UniProtKB-SubCell"/>
</dbReference>
<keyword evidence="8 15" id="KW-0479">Metal-binding</keyword>
<protein>
    <recommendedName>
        <fullName evidence="18">CFEM domain-containing protein</fullName>
    </recommendedName>
</protein>
<gene>
    <name evidence="19" type="ORF">CEP54_000189</name>
</gene>
<evidence type="ECO:0000256" key="4">
    <source>
        <dbReference type="ARBA" id="ARBA00022475"/>
    </source>
</evidence>
<dbReference type="SMART" id="SM00747">
    <property type="entry name" value="CFEM"/>
    <property type="match status" value="1"/>
</dbReference>
<feature type="signal peptide" evidence="17">
    <location>
        <begin position="1"/>
        <end position="16"/>
    </location>
</feature>
<dbReference type="InterPro" id="IPR008427">
    <property type="entry name" value="Extracellular_membr_CFEM_dom"/>
</dbReference>
<evidence type="ECO:0000256" key="12">
    <source>
        <dbReference type="ARBA" id="ARBA00023157"/>
    </source>
</evidence>
<evidence type="ECO:0000256" key="8">
    <source>
        <dbReference type="ARBA" id="ARBA00022723"/>
    </source>
</evidence>
<evidence type="ECO:0000256" key="15">
    <source>
        <dbReference type="PROSITE-ProRule" id="PRU01356"/>
    </source>
</evidence>
<evidence type="ECO:0000259" key="18">
    <source>
        <dbReference type="PROSITE" id="PS52012"/>
    </source>
</evidence>
<feature type="compositionally biased region" description="Low complexity" evidence="16">
    <location>
        <begin position="93"/>
        <end position="134"/>
    </location>
</feature>
<evidence type="ECO:0000256" key="17">
    <source>
        <dbReference type="SAM" id="SignalP"/>
    </source>
</evidence>